<dbReference type="PROSITE" id="PS50949">
    <property type="entry name" value="HTH_GNTR"/>
    <property type="match status" value="1"/>
</dbReference>
<name>A0A420XQK6_9ACTN</name>
<dbReference type="InterPro" id="IPR000524">
    <property type="entry name" value="Tscrpt_reg_HTH_GntR"/>
</dbReference>
<dbReference type="RefSeq" id="WP_121193526.1">
    <property type="nucleotide sequence ID" value="NZ_RBWV01000011.1"/>
</dbReference>
<keyword evidence="6" id="KW-1185">Reference proteome</keyword>
<protein>
    <submittedName>
        <fullName evidence="5">GntR family transcriptional regulator</fullName>
    </submittedName>
</protein>
<dbReference type="SMART" id="SM00866">
    <property type="entry name" value="UTRA"/>
    <property type="match status" value="1"/>
</dbReference>
<dbReference type="Gene3D" id="1.10.10.10">
    <property type="entry name" value="Winged helix-like DNA-binding domain superfamily/Winged helix DNA-binding domain"/>
    <property type="match status" value="1"/>
</dbReference>
<keyword evidence="1" id="KW-0805">Transcription regulation</keyword>
<proteinExistence type="predicted"/>
<dbReference type="Gene3D" id="3.40.1410.10">
    <property type="entry name" value="Chorismate lyase-like"/>
    <property type="match status" value="1"/>
</dbReference>
<dbReference type="InParanoid" id="A0A420XQK6"/>
<comment type="caution">
    <text evidence="5">The sequence shown here is derived from an EMBL/GenBank/DDBJ whole genome shotgun (WGS) entry which is preliminary data.</text>
</comment>
<dbReference type="SUPFAM" id="SSF46785">
    <property type="entry name" value="Winged helix' DNA-binding domain"/>
    <property type="match status" value="1"/>
</dbReference>
<dbReference type="InterPro" id="IPR011663">
    <property type="entry name" value="UTRA"/>
</dbReference>
<dbReference type="PRINTS" id="PR00035">
    <property type="entry name" value="HTHGNTR"/>
</dbReference>
<dbReference type="PANTHER" id="PTHR44846:SF1">
    <property type="entry name" value="MANNOSYL-D-GLYCERATE TRANSPORT_METABOLISM SYSTEM REPRESSOR MNGR-RELATED"/>
    <property type="match status" value="1"/>
</dbReference>
<accession>A0A420XQK6</accession>
<keyword evidence="3" id="KW-0804">Transcription</keyword>
<dbReference type="Proteomes" id="UP000281955">
    <property type="component" value="Unassembled WGS sequence"/>
</dbReference>
<organism evidence="5 6">
    <name type="scientific">Motilibacter peucedani</name>
    <dbReference type="NCBI Taxonomy" id="598650"/>
    <lineage>
        <taxon>Bacteria</taxon>
        <taxon>Bacillati</taxon>
        <taxon>Actinomycetota</taxon>
        <taxon>Actinomycetes</taxon>
        <taxon>Motilibacterales</taxon>
        <taxon>Motilibacteraceae</taxon>
        <taxon>Motilibacter</taxon>
    </lineage>
</organism>
<dbReference type="GO" id="GO:0003700">
    <property type="term" value="F:DNA-binding transcription factor activity"/>
    <property type="evidence" value="ECO:0007669"/>
    <property type="project" value="InterPro"/>
</dbReference>
<dbReference type="InterPro" id="IPR036388">
    <property type="entry name" value="WH-like_DNA-bd_sf"/>
</dbReference>
<evidence type="ECO:0000313" key="5">
    <source>
        <dbReference type="EMBL" id="RKS75591.1"/>
    </source>
</evidence>
<dbReference type="Pfam" id="PF07702">
    <property type="entry name" value="UTRA"/>
    <property type="match status" value="1"/>
</dbReference>
<evidence type="ECO:0000256" key="1">
    <source>
        <dbReference type="ARBA" id="ARBA00023015"/>
    </source>
</evidence>
<gene>
    <name evidence="5" type="ORF">CLV35_2065</name>
</gene>
<dbReference type="CDD" id="cd07377">
    <property type="entry name" value="WHTH_GntR"/>
    <property type="match status" value="1"/>
</dbReference>
<evidence type="ECO:0000313" key="6">
    <source>
        <dbReference type="Proteomes" id="UP000281955"/>
    </source>
</evidence>
<dbReference type="PANTHER" id="PTHR44846">
    <property type="entry name" value="MANNOSYL-D-GLYCERATE TRANSPORT/METABOLISM SYSTEM REPRESSOR MNGR-RELATED"/>
    <property type="match status" value="1"/>
</dbReference>
<dbReference type="SUPFAM" id="SSF64288">
    <property type="entry name" value="Chorismate lyase-like"/>
    <property type="match status" value="1"/>
</dbReference>
<feature type="domain" description="HTH gntR-type" evidence="4">
    <location>
        <begin position="6"/>
        <end position="72"/>
    </location>
</feature>
<dbReference type="InterPro" id="IPR028978">
    <property type="entry name" value="Chorismate_lyase_/UTRA_dom_sf"/>
</dbReference>
<dbReference type="GO" id="GO:0045892">
    <property type="term" value="P:negative regulation of DNA-templated transcription"/>
    <property type="evidence" value="ECO:0007669"/>
    <property type="project" value="TreeGrafter"/>
</dbReference>
<evidence type="ECO:0000259" key="4">
    <source>
        <dbReference type="PROSITE" id="PS50949"/>
    </source>
</evidence>
<dbReference type="EMBL" id="RBWV01000011">
    <property type="protein sequence ID" value="RKS75591.1"/>
    <property type="molecule type" value="Genomic_DNA"/>
</dbReference>
<sequence length="249" mass="27546">MSESFAPRYHQIEQSLRARISSLPAHALLPSEAALCEEFSVSRMTVRAAMQRLEADDLVYRQPGRGTFVAEAQPHRQVSRLRGFSAEMRRRGLEPSSRVLTAHVRPATDDERADLRLRARAEVVELRRIRVASGQPIADEHTVLPADMAPVLDADLAGGSLHEQLRALGRTATSGTCNIRAEAADRTTARELGLRTGSPVLVEERLILDQDGVPLERTATRYAADRYALEASFTVEPPAPVRRGRRQPS</sequence>
<dbReference type="OrthoDB" id="7363114at2"/>
<dbReference type="InterPro" id="IPR036390">
    <property type="entry name" value="WH_DNA-bd_sf"/>
</dbReference>
<dbReference type="AlphaFoldDB" id="A0A420XQK6"/>
<dbReference type="SMART" id="SM00345">
    <property type="entry name" value="HTH_GNTR"/>
    <property type="match status" value="1"/>
</dbReference>
<evidence type="ECO:0000256" key="2">
    <source>
        <dbReference type="ARBA" id="ARBA00023125"/>
    </source>
</evidence>
<evidence type="ECO:0000256" key="3">
    <source>
        <dbReference type="ARBA" id="ARBA00023163"/>
    </source>
</evidence>
<reference evidence="5 6" key="1">
    <citation type="submission" date="2018-10" db="EMBL/GenBank/DDBJ databases">
        <title>Genomic Encyclopedia of Archaeal and Bacterial Type Strains, Phase II (KMG-II): from individual species to whole genera.</title>
        <authorList>
            <person name="Goeker M."/>
        </authorList>
    </citation>
    <scope>NUCLEOTIDE SEQUENCE [LARGE SCALE GENOMIC DNA]</scope>
    <source>
        <strain evidence="5 6">RP-AC37</strain>
    </source>
</reference>
<dbReference type="GO" id="GO:0003677">
    <property type="term" value="F:DNA binding"/>
    <property type="evidence" value="ECO:0007669"/>
    <property type="project" value="UniProtKB-KW"/>
</dbReference>
<dbReference type="InterPro" id="IPR050679">
    <property type="entry name" value="Bact_HTH_transcr_reg"/>
</dbReference>
<dbReference type="Pfam" id="PF00392">
    <property type="entry name" value="GntR"/>
    <property type="match status" value="1"/>
</dbReference>
<keyword evidence="2" id="KW-0238">DNA-binding</keyword>